<accession>A0A7J8GBB3</accession>
<dbReference type="AlphaFoldDB" id="A0A7J8GBB3"/>
<feature type="region of interest" description="Disordered" evidence="1">
    <location>
        <begin position="103"/>
        <end position="146"/>
    </location>
</feature>
<sequence>MNTCLALRCVQKPDMKTNNRDTVAVKRSLFTRREFCVPRAPLVPGPRQALCLRRVGLAAKHVPDRPATGTLRKEAGDCPSVLGKTSQRWKYLKCDDLGFAKQRRGRGEGNVKAKGTDNMSEGRVTAVRAGVSGKADTCPGNSRRGQ</sequence>
<dbReference type="EMBL" id="JACASE010000006">
    <property type="protein sequence ID" value="KAF6457230.1"/>
    <property type="molecule type" value="Genomic_DNA"/>
</dbReference>
<name>A0A7J8GBB3_ROUAE</name>
<protein>
    <submittedName>
        <fullName evidence="2">Uncharacterized protein</fullName>
    </submittedName>
</protein>
<evidence type="ECO:0000256" key="1">
    <source>
        <dbReference type="SAM" id="MobiDB-lite"/>
    </source>
</evidence>
<reference evidence="2 3" key="1">
    <citation type="journal article" date="2020" name="Nature">
        <title>Six reference-quality genomes reveal evolution of bat adaptations.</title>
        <authorList>
            <person name="Jebb D."/>
            <person name="Huang Z."/>
            <person name="Pippel M."/>
            <person name="Hughes G.M."/>
            <person name="Lavrichenko K."/>
            <person name="Devanna P."/>
            <person name="Winkler S."/>
            <person name="Jermiin L.S."/>
            <person name="Skirmuntt E.C."/>
            <person name="Katzourakis A."/>
            <person name="Burkitt-Gray L."/>
            <person name="Ray D.A."/>
            <person name="Sullivan K.A.M."/>
            <person name="Roscito J.G."/>
            <person name="Kirilenko B.M."/>
            <person name="Davalos L.M."/>
            <person name="Corthals A.P."/>
            <person name="Power M.L."/>
            <person name="Jones G."/>
            <person name="Ransome R.D."/>
            <person name="Dechmann D.K.N."/>
            <person name="Locatelli A.G."/>
            <person name="Puechmaille S.J."/>
            <person name="Fedrigo O."/>
            <person name="Jarvis E.D."/>
            <person name="Hiller M."/>
            <person name="Vernes S.C."/>
            <person name="Myers E.W."/>
            <person name="Teeling E.C."/>
        </authorList>
    </citation>
    <scope>NUCLEOTIDE SEQUENCE [LARGE SCALE GENOMIC DNA]</scope>
    <source>
        <strain evidence="2">MRouAeg1</strain>
        <tissue evidence="2">Muscle</tissue>
    </source>
</reference>
<gene>
    <name evidence="2" type="ORF">HJG63_011751</name>
</gene>
<evidence type="ECO:0000313" key="2">
    <source>
        <dbReference type="EMBL" id="KAF6457230.1"/>
    </source>
</evidence>
<evidence type="ECO:0000313" key="3">
    <source>
        <dbReference type="Proteomes" id="UP000593571"/>
    </source>
</evidence>
<keyword evidence="3" id="KW-1185">Reference proteome</keyword>
<feature type="compositionally biased region" description="Basic and acidic residues" evidence="1">
    <location>
        <begin position="105"/>
        <end position="115"/>
    </location>
</feature>
<comment type="caution">
    <text evidence="2">The sequence shown here is derived from an EMBL/GenBank/DDBJ whole genome shotgun (WGS) entry which is preliminary data.</text>
</comment>
<proteinExistence type="predicted"/>
<dbReference type="Proteomes" id="UP000593571">
    <property type="component" value="Unassembled WGS sequence"/>
</dbReference>
<organism evidence="2 3">
    <name type="scientific">Rousettus aegyptiacus</name>
    <name type="common">Egyptian fruit bat</name>
    <name type="synonym">Pteropus aegyptiacus</name>
    <dbReference type="NCBI Taxonomy" id="9407"/>
    <lineage>
        <taxon>Eukaryota</taxon>
        <taxon>Metazoa</taxon>
        <taxon>Chordata</taxon>
        <taxon>Craniata</taxon>
        <taxon>Vertebrata</taxon>
        <taxon>Euteleostomi</taxon>
        <taxon>Mammalia</taxon>
        <taxon>Eutheria</taxon>
        <taxon>Laurasiatheria</taxon>
        <taxon>Chiroptera</taxon>
        <taxon>Yinpterochiroptera</taxon>
        <taxon>Pteropodoidea</taxon>
        <taxon>Pteropodidae</taxon>
        <taxon>Rousettinae</taxon>
        <taxon>Rousettus</taxon>
    </lineage>
</organism>